<name>A0A1Z1WAD4_9ACTN</name>
<dbReference type="EMBL" id="CP021748">
    <property type="protein sequence ID" value="ARX83377.1"/>
    <property type="molecule type" value="Genomic_DNA"/>
</dbReference>
<dbReference type="RefSeq" id="WP_087884030.1">
    <property type="nucleotide sequence ID" value="NZ_CP021748.1"/>
</dbReference>
<dbReference type="OrthoDB" id="2717873at2"/>
<keyword evidence="1" id="KW-0812">Transmembrane</keyword>
<evidence type="ECO:0000313" key="3">
    <source>
        <dbReference type="Proteomes" id="UP000195880"/>
    </source>
</evidence>
<feature type="transmembrane region" description="Helical" evidence="1">
    <location>
        <begin position="78"/>
        <end position="98"/>
    </location>
</feature>
<dbReference type="Proteomes" id="UP000195880">
    <property type="component" value="Chromosome"/>
</dbReference>
<accession>A0A1Z1WAD4</accession>
<sequence>MTTDTRTELPPPPGRLRACWAAAHARADGVPQWAWLAALAVPLTVLPSGVWRIAGWFLDESSHGKRGDLPVWVPGWSYMLFLSLVSELLAFTAVGLVARWGEVFPRWVPFLRGRAVPTMAAVVPAAIGAVLVTVLWTGAFVAEAAGVTITGEPLADDYPTKQGPWQAAALYVTYAPLLLWGPLLGAVTWAYWRRRRTQR</sequence>
<reference evidence="2 3" key="1">
    <citation type="submission" date="2017-05" db="EMBL/GenBank/DDBJ databases">
        <title>Streptomyces alboflavus Genome sequencing and assembly.</title>
        <authorList>
            <person name="Wang Y."/>
            <person name="Du B."/>
            <person name="Ding Y."/>
            <person name="Liu H."/>
            <person name="Hou Q."/>
            <person name="Liu K."/>
            <person name="Wang C."/>
            <person name="Yao L."/>
        </authorList>
    </citation>
    <scope>NUCLEOTIDE SEQUENCE [LARGE SCALE GENOMIC DNA]</scope>
    <source>
        <strain evidence="2 3">MDJK44</strain>
    </source>
</reference>
<dbReference type="STRING" id="67267.GCA_000716675_03433"/>
<keyword evidence="1" id="KW-0472">Membrane</keyword>
<dbReference type="eggNOG" id="ENOG5032XFK">
    <property type="taxonomic scope" value="Bacteria"/>
</dbReference>
<protein>
    <submittedName>
        <fullName evidence="2">Uncharacterized protein</fullName>
    </submittedName>
</protein>
<proteinExistence type="predicted"/>
<gene>
    <name evidence="2" type="ORF">SMD44_02795</name>
</gene>
<evidence type="ECO:0000256" key="1">
    <source>
        <dbReference type="SAM" id="Phobius"/>
    </source>
</evidence>
<organism evidence="2 3">
    <name type="scientific">Streptomyces alboflavus</name>
    <dbReference type="NCBI Taxonomy" id="67267"/>
    <lineage>
        <taxon>Bacteria</taxon>
        <taxon>Bacillati</taxon>
        <taxon>Actinomycetota</taxon>
        <taxon>Actinomycetes</taxon>
        <taxon>Kitasatosporales</taxon>
        <taxon>Streptomycetaceae</taxon>
        <taxon>Streptomyces</taxon>
    </lineage>
</organism>
<keyword evidence="3" id="KW-1185">Reference proteome</keyword>
<feature type="transmembrane region" description="Helical" evidence="1">
    <location>
        <begin position="119"/>
        <end position="149"/>
    </location>
</feature>
<feature type="transmembrane region" description="Helical" evidence="1">
    <location>
        <begin position="33"/>
        <end position="58"/>
    </location>
</feature>
<evidence type="ECO:0000313" key="2">
    <source>
        <dbReference type="EMBL" id="ARX83377.1"/>
    </source>
</evidence>
<dbReference type="KEGG" id="salf:SMD44_02795"/>
<feature type="transmembrane region" description="Helical" evidence="1">
    <location>
        <begin position="169"/>
        <end position="192"/>
    </location>
</feature>
<dbReference type="AlphaFoldDB" id="A0A1Z1WAD4"/>
<keyword evidence="1" id="KW-1133">Transmembrane helix</keyword>